<evidence type="ECO:0000256" key="5">
    <source>
        <dbReference type="ARBA" id="ARBA00022597"/>
    </source>
</evidence>
<keyword evidence="8 12" id="KW-0067">ATP-binding</keyword>
<dbReference type="InterPro" id="IPR003593">
    <property type="entry name" value="AAA+_ATPase"/>
</dbReference>
<evidence type="ECO:0000256" key="7">
    <source>
        <dbReference type="ARBA" id="ARBA00022741"/>
    </source>
</evidence>
<dbReference type="CDD" id="cd03215">
    <property type="entry name" value="ABC_Carb_Monos_II"/>
    <property type="match status" value="1"/>
</dbReference>
<dbReference type="PROSITE" id="PS00211">
    <property type="entry name" value="ABC_TRANSPORTER_1"/>
    <property type="match status" value="2"/>
</dbReference>
<dbReference type="Gene3D" id="3.40.50.300">
    <property type="entry name" value="P-loop containing nucleotide triphosphate hydrolases"/>
    <property type="match status" value="2"/>
</dbReference>
<keyword evidence="4" id="KW-1003">Cell membrane</keyword>
<reference evidence="12 13" key="1">
    <citation type="submission" date="2016-11" db="EMBL/GenBank/DDBJ databases">
        <authorList>
            <person name="Jaros S."/>
            <person name="Januszkiewicz K."/>
            <person name="Wedrychowicz H."/>
        </authorList>
    </citation>
    <scope>NUCLEOTIDE SEQUENCE [LARGE SCALE GENOMIC DNA]</scope>
    <source>
        <strain evidence="12 13">DSM 19436</strain>
    </source>
</reference>
<dbReference type="InterPro" id="IPR003439">
    <property type="entry name" value="ABC_transporter-like_ATP-bd"/>
</dbReference>
<dbReference type="CDD" id="cd03216">
    <property type="entry name" value="ABC_Carb_Monos_I"/>
    <property type="match status" value="1"/>
</dbReference>
<comment type="similarity">
    <text evidence="2">Belongs to the ABC transporter superfamily.</text>
</comment>
<dbReference type="Proteomes" id="UP000184485">
    <property type="component" value="Unassembled WGS sequence"/>
</dbReference>
<gene>
    <name evidence="12" type="ORF">SAMN02745157_3055</name>
</gene>
<dbReference type="EMBL" id="FQUP01000003">
    <property type="protein sequence ID" value="SHF91081.1"/>
    <property type="molecule type" value="Genomic_DNA"/>
</dbReference>
<dbReference type="GO" id="GO:0016887">
    <property type="term" value="F:ATP hydrolysis activity"/>
    <property type="evidence" value="ECO:0007669"/>
    <property type="project" value="InterPro"/>
</dbReference>
<comment type="subcellular location">
    <subcellularLocation>
        <location evidence="1">Cell membrane</location>
        <topology evidence="1">Peripheral membrane protein</topology>
    </subcellularLocation>
</comment>
<keyword evidence="9" id="KW-1278">Translocase</keyword>
<keyword evidence="7" id="KW-0547">Nucleotide-binding</keyword>
<dbReference type="PANTHER" id="PTHR43790:SF4">
    <property type="entry name" value="GUANOSINE IMPORT ATP-BINDING PROTEIN NUPO"/>
    <property type="match status" value="1"/>
</dbReference>
<evidence type="ECO:0000256" key="2">
    <source>
        <dbReference type="ARBA" id="ARBA00005417"/>
    </source>
</evidence>
<keyword evidence="6" id="KW-0677">Repeat</keyword>
<keyword evidence="10" id="KW-0472">Membrane</keyword>
<evidence type="ECO:0000256" key="4">
    <source>
        <dbReference type="ARBA" id="ARBA00022475"/>
    </source>
</evidence>
<evidence type="ECO:0000256" key="3">
    <source>
        <dbReference type="ARBA" id="ARBA00022448"/>
    </source>
</evidence>
<dbReference type="InterPro" id="IPR027417">
    <property type="entry name" value="P-loop_NTPase"/>
</dbReference>
<dbReference type="InterPro" id="IPR050107">
    <property type="entry name" value="ABC_carbohydrate_import_ATPase"/>
</dbReference>
<proteinExistence type="inferred from homology"/>
<sequence length="530" mass="56831">MEPKIAGRRTRPESGALIQAIGITKLFGSFKANDSVDLTIRPGEIHALLGENGAGKSTLVKILYGSLQPSEGEIRWKGQPVRIASPSAARKLGIGMVFQHFSLFDALTVTENIALALSDRSNRTALAKEIEKVSLEYGLPLNPASRIVDLSVGERQRVEIVRCLLQNPELLIMDEPTSVLTPQEADDLFQTLDRLTARGCAVLYISHRLEEVKQICHHATILRLGKVVAECDPQQETASQLASLMVGADVHVLSSDTPPPTSAKTRLSVRNLSLPEPHPFAVALHDISLDLKAGEIVGIAGIAGNGQGEFFDALSGERTTDRPDTVTIDGKAAGKLGVTARRRLGAAFVPEERIGHGAVPRLRLSDNVLLTRHATGDQLLRVGVIDFGGMKTLADRIGRSFDVRKSAVDPEAGSLSGGNLQKFIVGREIDRQPSVLVVSQPTWGVDAGAAAVIRQVLIDLARSGSAVLIISQDLDEIFEIADRVAVISRGHLSEPVPARSLTREQIGLMMAGLGEGKPVAKKETAHAHRA</sequence>
<dbReference type="GO" id="GO:0005886">
    <property type="term" value="C:plasma membrane"/>
    <property type="evidence" value="ECO:0007669"/>
    <property type="project" value="UniProtKB-SubCell"/>
</dbReference>
<dbReference type="GO" id="GO:0005524">
    <property type="term" value="F:ATP binding"/>
    <property type="evidence" value="ECO:0007669"/>
    <property type="project" value="UniProtKB-KW"/>
</dbReference>
<feature type="domain" description="ABC transporter" evidence="11">
    <location>
        <begin position="269"/>
        <end position="514"/>
    </location>
</feature>
<keyword evidence="3" id="KW-0813">Transport</keyword>
<evidence type="ECO:0000256" key="8">
    <source>
        <dbReference type="ARBA" id="ARBA00022840"/>
    </source>
</evidence>
<dbReference type="SMART" id="SM00382">
    <property type="entry name" value="AAA"/>
    <property type="match status" value="1"/>
</dbReference>
<feature type="domain" description="ABC transporter" evidence="11">
    <location>
        <begin position="18"/>
        <end position="249"/>
    </location>
</feature>
<dbReference type="Pfam" id="PF00005">
    <property type="entry name" value="ABC_tran"/>
    <property type="match status" value="2"/>
</dbReference>
<dbReference type="AlphaFoldDB" id="A0A1M5FIU5"/>
<evidence type="ECO:0000256" key="9">
    <source>
        <dbReference type="ARBA" id="ARBA00022967"/>
    </source>
</evidence>
<dbReference type="PROSITE" id="PS50893">
    <property type="entry name" value="ABC_TRANSPORTER_2"/>
    <property type="match status" value="2"/>
</dbReference>
<dbReference type="SUPFAM" id="SSF52540">
    <property type="entry name" value="P-loop containing nucleoside triphosphate hydrolases"/>
    <property type="match status" value="2"/>
</dbReference>
<protein>
    <submittedName>
        <fullName evidence="12">Nucleoside ABC transporter ATP-binding protein</fullName>
    </submittedName>
</protein>
<evidence type="ECO:0000259" key="11">
    <source>
        <dbReference type="PROSITE" id="PS50893"/>
    </source>
</evidence>
<accession>A0A1M5FIU5</accession>
<evidence type="ECO:0000313" key="13">
    <source>
        <dbReference type="Proteomes" id="UP000184485"/>
    </source>
</evidence>
<evidence type="ECO:0000256" key="6">
    <source>
        <dbReference type="ARBA" id="ARBA00022737"/>
    </source>
</evidence>
<dbReference type="PANTHER" id="PTHR43790">
    <property type="entry name" value="CARBOHYDRATE TRANSPORT ATP-BINDING PROTEIN MG119-RELATED"/>
    <property type="match status" value="1"/>
</dbReference>
<dbReference type="FunFam" id="3.40.50.300:FF:000127">
    <property type="entry name" value="Ribose import ATP-binding protein RbsA"/>
    <property type="match status" value="1"/>
</dbReference>
<dbReference type="STRING" id="1122133.SAMN02745157_3055"/>
<evidence type="ECO:0000256" key="1">
    <source>
        <dbReference type="ARBA" id="ARBA00004202"/>
    </source>
</evidence>
<keyword evidence="5" id="KW-0762">Sugar transport</keyword>
<name>A0A1M5FIU5_9HYPH</name>
<organism evidence="12 13">
    <name type="scientific">Kaistia soli DSM 19436</name>
    <dbReference type="NCBI Taxonomy" id="1122133"/>
    <lineage>
        <taxon>Bacteria</taxon>
        <taxon>Pseudomonadati</taxon>
        <taxon>Pseudomonadota</taxon>
        <taxon>Alphaproteobacteria</taxon>
        <taxon>Hyphomicrobiales</taxon>
        <taxon>Kaistiaceae</taxon>
        <taxon>Kaistia</taxon>
    </lineage>
</organism>
<evidence type="ECO:0000256" key="10">
    <source>
        <dbReference type="ARBA" id="ARBA00023136"/>
    </source>
</evidence>
<keyword evidence="13" id="KW-1185">Reference proteome</keyword>
<dbReference type="InterPro" id="IPR017871">
    <property type="entry name" value="ABC_transporter-like_CS"/>
</dbReference>
<evidence type="ECO:0000313" key="12">
    <source>
        <dbReference type="EMBL" id="SHF91081.1"/>
    </source>
</evidence>
<dbReference type="RefSeq" id="WP_244540252.1">
    <property type="nucleotide sequence ID" value="NZ_FQUP01000003.1"/>
</dbReference>